<comment type="caution">
    <text evidence="2">The sequence shown here is derived from an EMBL/GenBank/DDBJ whole genome shotgun (WGS) entry which is preliminary data.</text>
</comment>
<name>A0A139HWE8_9PEZI</name>
<dbReference type="AlphaFoldDB" id="A0A139HWE8"/>
<reference evidence="2 3" key="1">
    <citation type="submission" date="2015-07" db="EMBL/GenBank/DDBJ databases">
        <title>Comparative genomics of the Sigatoka disease complex on banana suggests a link between parallel evolutionary changes in Pseudocercospora fijiensis and Pseudocercospora eumusae and increased virulence on the banana host.</title>
        <authorList>
            <person name="Chang T.-C."/>
            <person name="Salvucci A."/>
            <person name="Crous P.W."/>
            <person name="Stergiopoulos I."/>
        </authorList>
    </citation>
    <scope>NUCLEOTIDE SEQUENCE [LARGE SCALE GENOMIC DNA]</scope>
    <source>
        <strain evidence="2 3">CBS 114824</strain>
    </source>
</reference>
<gene>
    <name evidence="2" type="ORF">AC578_7323</name>
</gene>
<protein>
    <submittedName>
        <fullName evidence="2">Uncharacterized protein</fullName>
    </submittedName>
</protein>
<dbReference type="OrthoDB" id="3624838at2759"/>
<dbReference type="Proteomes" id="UP000070133">
    <property type="component" value="Unassembled WGS sequence"/>
</dbReference>
<sequence length="158" mass="17852">MHFPCFSRPSASIPLRQEQPPRAPRKKRISRQGSNQSNASRCSTASNSSISKLPPCKRASDPKIEAMMMPVPPEPRSSRCLRMSHPKIYGDIVSSMKASKGCRDWASFPVFYQDEVDMSMSADEVARKRAADYERKLRQLNSFSSDEDHRSIDIDMIG</sequence>
<proteinExistence type="predicted"/>
<accession>A0A139HWE8</accession>
<evidence type="ECO:0000313" key="3">
    <source>
        <dbReference type="Proteomes" id="UP000070133"/>
    </source>
</evidence>
<feature type="region of interest" description="Disordered" evidence="1">
    <location>
        <begin position="1"/>
        <end position="79"/>
    </location>
</feature>
<feature type="compositionally biased region" description="Polar residues" evidence="1">
    <location>
        <begin position="31"/>
        <end position="51"/>
    </location>
</feature>
<organism evidence="2 3">
    <name type="scientific">Pseudocercospora eumusae</name>
    <dbReference type="NCBI Taxonomy" id="321146"/>
    <lineage>
        <taxon>Eukaryota</taxon>
        <taxon>Fungi</taxon>
        <taxon>Dikarya</taxon>
        <taxon>Ascomycota</taxon>
        <taxon>Pezizomycotina</taxon>
        <taxon>Dothideomycetes</taxon>
        <taxon>Dothideomycetidae</taxon>
        <taxon>Mycosphaerellales</taxon>
        <taxon>Mycosphaerellaceae</taxon>
        <taxon>Pseudocercospora</taxon>
    </lineage>
</organism>
<keyword evidence="3" id="KW-1185">Reference proteome</keyword>
<evidence type="ECO:0000313" key="2">
    <source>
        <dbReference type="EMBL" id="KXT06778.1"/>
    </source>
</evidence>
<dbReference type="EMBL" id="LFZN01000004">
    <property type="protein sequence ID" value="KXT06778.1"/>
    <property type="molecule type" value="Genomic_DNA"/>
</dbReference>
<evidence type="ECO:0000256" key="1">
    <source>
        <dbReference type="SAM" id="MobiDB-lite"/>
    </source>
</evidence>